<keyword evidence="9" id="KW-0833">Ubl conjugation pathway</keyword>
<dbReference type="Pfam" id="PF13639">
    <property type="entry name" value="zf-RING_2"/>
    <property type="match status" value="1"/>
</dbReference>
<dbReference type="InterPro" id="IPR013083">
    <property type="entry name" value="Znf_RING/FYVE/PHD"/>
</dbReference>
<feature type="domain" description="RING-type" evidence="16">
    <location>
        <begin position="364"/>
        <end position="405"/>
    </location>
</feature>
<dbReference type="InterPro" id="IPR001841">
    <property type="entry name" value="Znf_RING"/>
</dbReference>
<comment type="subcellular location">
    <subcellularLocation>
        <location evidence="2">Membrane</location>
        <topology evidence="2">Multi-pass membrane protein</topology>
    </subcellularLocation>
</comment>
<feature type="compositionally biased region" description="Low complexity" evidence="14">
    <location>
        <begin position="11"/>
        <end position="25"/>
    </location>
</feature>
<proteinExistence type="predicted"/>
<dbReference type="Gene3D" id="3.30.40.10">
    <property type="entry name" value="Zinc/RING finger domain, C3HC4 (zinc finger)"/>
    <property type="match status" value="1"/>
</dbReference>
<evidence type="ECO:0000256" key="11">
    <source>
        <dbReference type="ARBA" id="ARBA00022989"/>
    </source>
</evidence>
<dbReference type="GO" id="GO:0000325">
    <property type="term" value="C:plant-type vacuole"/>
    <property type="evidence" value="ECO:0007669"/>
    <property type="project" value="TreeGrafter"/>
</dbReference>
<evidence type="ECO:0000256" key="13">
    <source>
        <dbReference type="PROSITE-ProRule" id="PRU00175"/>
    </source>
</evidence>
<feature type="transmembrane region" description="Helical" evidence="15">
    <location>
        <begin position="116"/>
        <end position="136"/>
    </location>
</feature>
<feature type="transmembrane region" description="Helical" evidence="15">
    <location>
        <begin position="268"/>
        <end position="301"/>
    </location>
</feature>
<evidence type="ECO:0000256" key="9">
    <source>
        <dbReference type="ARBA" id="ARBA00022786"/>
    </source>
</evidence>
<protein>
    <recommendedName>
        <fullName evidence="4">RING-type E3 ubiquitin transferase</fullName>
        <ecNumber evidence="4">2.3.2.27</ecNumber>
    </recommendedName>
</protein>
<feature type="transmembrane region" description="Helical" evidence="15">
    <location>
        <begin position="231"/>
        <end position="248"/>
    </location>
</feature>
<dbReference type="SUPFAM" id="SSF57850">
    <property type="entry name" value="RING/U-box"/>
    <property type="match status" value="1"/>
</dbReference>
<feature type="transmembrane region" description="Helical" evidence="15">
    <location>
        <begin position="83"/>
        <end position="104"/>
    </location>
</feature>
<dbReference type="FunFam" id="3.30.40.10:FF:000217">
    <property type="entry name" value="E3 ubiquitin-protein ligase At1g12760"/>
    <property type="match status" value="1"/>
</dbReference>
<dbReference type="GO" id="GO:0006511">
    <property type="term" value="P:ubiquitin-dependent protein catabolic process"/>
    <property type="evidence" value="ECO:0007669"/>
    <property type="project" value="TreeGrafter"/>
</dbReference>
<dbReference type="EC" id="2.3.2.27" evidence="4"/>
<keyword evidence="5" id="KW-0808">Transferase</keyword>
<evidence type="ECO:0000259" key="16">
    <source>
        <dbReference type="PROSITE" id="PS50089"/>
    </source>
</evidence>
<keyword evidence="7" id="KW-0479">Metal-binding</keyword>
<dbReference type="EMBL" id="GISG01069146">
    <property type="protein sequence ID" value="MBA4629285.1"/>
    <property type="molecule type" value="Transcribed_RNA"/>
</dbReference>
<dbReference type="EMBL" id="GISG01069147">
    <property type="protein sequence ID" value="MBA4629286.1"/>
    <property type="molecule type" value="Transcribed_RNA"/>
</dbReference>
<evidence type="ECO:0000256" key="12">
    <source>
        <dbReference type="ARBA" id="ARBA00023136"/>
    </source>
</evidence>
<dbReference type="PROSITE" id="PS50089">
    <property type="entry name" value="ZF_RING_2"/>
    <property type="match status" value="1"/>
</dbReference>
<name>A0A7C9CYT0_OPUST</name>
<dbReference type="AlphaFoldDB" id="A0A7C9CYT0"/>
<keyword evidence="8 13" id="KW-0863">Zinc-finger</keyword>
<evidence type="ECO:0000256" key="10">
    <source>
        <dbReference type="ARBA" id="ARBA00022833"/>
    </source>
</evidence>
<evidence type="ECO:0000256" key="2">
    <source>
        <dbReference type="ARBA" id="ARBA00004141"/>
    </source>
</evidence>
<dbReference type="SMART" id="SM00184">
    <property type="entry name" value="RING"/>
    <property type="match status" value="1"/>
</dbReference>
<evidence type="ECO:0000256" key="7">
    <source>
        <dbReference type="ARBA" id="ARBA00022723"/>
    </source>
</evidence>
<evidence type="ECO:0000256" key="5">
    <source>
        <dbReference type="ARBA" id="ARBA00022679"/>
    </source>
</evidence>
<accession>A0A7C9CYT0</accession>
<evidence type="ECO:0000256" key="6">
    <source>
        <dbReference type="ARBA" id="ARBA00022692"/>
    </source>
</evidence>
<keyword evidence="6 15" id="KW-0812">Transmembrane</keyword>
<feature type="region of interest" description="Disordered" evidence="14">
    <location>
        <begin position="1"/>
        <end position="29"/>
    </location>
</feature>
<dbReference type="CDD" id="cd16467">
    <property type="entry name" value="RING-H2_RNF6-like"/>
    <property type="match status" value="1"/>
</dbReference>
<organism evidence="17">
    <name type="scientific">Opuntia streptacantha</name>
    <name type="common">Prickly pear cactus</name>
    <name type="synonym">Opuntia cardona</name>
    <dbReference type="NCBI Taxonomy" id="393608"/>
    <lineage>
        <taxon>Eukaryota</taxon>
        <taxon>Viridiplantae</taxon>
        <taxon>Streptophyta</taxon>
        <taxon>Embryophyta</taxon>
        <taxon>Tracheophyta</taxon>
        <taxon>Spermatophyta</taxon>
        <taxon>Magnoliopsida</taxon>
        <taxon>eudicotyledons</taxon>
        <taxon>Gunneridae</taxon>
        <taxon>Pentapetalae</taxon>
        <taxon>Caryophyllales</taxon>
        <taxon>Cactineae</taxon>
        <taxon>Cactaceae</taxon>
        <taxon>Opuntioideae</taxon>
        <taxon>Opuntia</taxon>
    </lineage>
</organism>
<evidence type="ECO:0000256" key="15">
    <source>
        <dbReference type="SAM" id="Phobius"/>
    </source>
</evidence>
<sequence>MSSTSDVDNTAPLLSPSAGAGAARSFRSRSQRFSRRAGLRGAARFLRGANSRGVISEQSVRVREVAAQQIEERQSDWAYSTPIVVLDLLWNTVFVLVAIVMLILSRNEVTPVPLRLWLVGYGIQCVLHMVCVYVEYNRRREMNLTQVRHGSYGAWGVAPGSSSGWSVAPGSSNPGSTLNLNLNLGSNRSSYLNSRSNSSSSASDLGDLVQFAPERRVDEDSTSVAKHLESANTMFSFIWWIIGFYWVSSGGEALADAAPKLYWLTITFLAFDVFFVVICVTVACIIGIAVCCCLPCIIALLYAVADQDGATREDIERLPRYKFRRIGEVEKQSGEIQESYGGIMTECDTDSPIEHVLSLEDAECCICLSSYDDGNELRELPCRHHFHSACIDKWLHINATCPLCKYNILKNGNQSCEDL</sequence>
<dbReference type="GO" id="GO:0008270">
    <property type="term" value="F:zinc ion binding"/>
    <property type="evidence" value="ECO:0007669"/>
    <property type="project" value="UniProtKB-KW"/>
</dbReference>
<keyword evidence="12 15" id="KW-0472">Membrane</keyword>
<evidence type="ECO:0000256" key="1">
    <source>
        <dbReference type="ARBA" id="ARBA00000900"/>
    </source>
</evidence>
<dbReference type="PANTHER" id="PTHR45977">
    <property type="entry name" value="TARGET OF ERK KINASE MPK-1"/>
    <property type="match status" value="1"/>
</dbReference>
<dbReference type="GO" id="GO:0016567">
    <property type="term" value="P:protein ubiquitination"/>
    <property type="evidence" value="ECO:0007669"/>
    <property type="project" value="TreeGrafter"/>
</dbReference>
<reference evidence="17" key="2">
    <citation type="submission" date="2020-07" db="EMBL/GenBank/DDBJ databases">
        <authorList>
            <person name="Vera ALvarez R."/>
            <person name="Arias-Moreno D.M."/>
            <person name="Jimenez-Jacinto V."/>
            <person name="Jimenez-Bremont J.F."/>
            <person name="Swaminathan K."/>
            <person name="Moose S.P."/>
            <person name="Guerrero-Gonzalez M.L."/>
            <person name="Marino-Ramirez L."/>
            <person name="Landsman D."/>
            <person name="Rodriguez-Kessler M."/>
            <person name="Delgado-Sanchez P."/>
        </authorList>
    </citation>
    <scope>NUCLEOTIDE SEQUENCE</scope>
    <source>
        <tissue evidence="17">Cladode</tissue>
    </source>
</reference>
<reference evidence="17" key="1">
    <citation type="journal article" date="2013" name="J. Plant Res.">
        <title>Effect of fungi and light on seed germination of three Opuntia species from semiarid lands of central Mexico.</title>
        <authorList>
            <person name="Delgado-Sanchez P."/>
            <person name="Jimenez-Bremont J.F."/>
            <person name="Guerrero-Gonzalez Mde L."/>
            <person name="Flores J."/>
        </authorList>
    </citation>
    <scope>NUCLEOTIDE SEQUENCE</scope>
    <source>
        <tissue evidence="17">Cladode</tissue>
    </source>
</reference>
<comment type="catalytic activity">
    <reaction evidence="1">
        <text>S-ubiquitinyl-[E2 ubiquitin-conjugating enzyme]-L-cysteine + [acceptor protein]-L-lysine = [E2 ubiquitin-conjugating enzyme]-L-cysteine + N(6)-ubiquitinyl-[acceptor protein]-L-lysine.</text>
        <dbReference type="EC" id="2.3.2.27"/>
    </reaction>
</comment>
<comment type="pathway">
    <text evidence="3">Protein modification; protein ubiquitination.</text>
</comment>
<evidence type="ECO:0000313" key="17">
    <source>
        <dbReference type="EMBL" id="MBA4629286.1"/>
    </source>
</evidence>
<dbReference type="GO" id="GO:0061630">
    <property type="term" value="F:ubiquitin protein ligase activity"/>
    <property type="evidence" value="ECO:0007669"/>
    <property type="project" value="UniProtKB-EC"/>
</dbReference>
<dbReference type="GO" id="GO:0016020">
    <property type="term" value="C:membrane"/>
    <property type="evidence" value="ECO:0007669"/>
    <property type="project" value="UniProtKB-SubCell"/>
</dbReference>
<keyword evidence="11 15" id="KW-1133">Transmembrane helix</keyword>
<evidence type="ECO:0000256" key="14">
    <source>
        <dbReference type="SAM" id="MobiDB-lite"/>
    </source>
</evidence>
<evidence type="ECO:0000256" key="3">
    <source>
        <dbReference type="ARBA" id="ARBA00004906"/>
    </source>
</evidence>
<keyword evidence="10" id="KW-0862">Zinc</keyword>
<dbReference type="PANTHER" id="PTHR45977:SF28">
    <property type="entry name" value="OS02G0674700 PROTEIN"/>
    <property type="match status" value="1"/>
</dbReference>
<evidence type="ECO:0000256" key="4">
    <source>
        <dbReference type="ARBA" id="ARBA00012483"/>
    </source>
</evidence>
<evidence type="ECO:0000256" key="8">
    <source>
        <dbReference type="ARBA" id="ARBA00022771"/>
    </source>
</evidence>